<dbReference type="RefSeq" id="WP_282336367.1">
    <property type="nucleotide sequence ID" value="NZ_JASBRG010000007.1"/>
</dbReference>
<dbReference type="EMBL" id="JASBRG010000007">
    <property type="protein sequence ID" value="MDI3322249.1"/>
    <property type="molecule type" value="Genomic_DNA"/>
</dbReference>
<proteinExistence type="predicted"/>
<comment type="caution">
    <text evidence="1">The sequence shown here is derived from an EMBL/GenBank/DDBJ whole genome shotgun (WGS) entry which is preliminary data.</text>
</comment>
<name>A0ABT6RI47_9BACT</name>
<evidence type="ECO:0000313" key="1">
    <source>
        <dbReference type="EMBL" id="MDI3322249.1"/>
    </source>
</evidence>
<organism evidence="1 2">
    <name type="scientific">Pinibacter soli</name>
    <dbReference type="NCBI Taxonomy" id="3044211"/>
    <lineage>
        <taxon>Bacteria</taxon>
        <taxon>Pseudomonadati</taxon>
        <taxon>Bacteroidota</taxon>
        <taxon>Chitinophagia</taxon>
        <taxon>Chitinophagales</taxon>
        <taxon>Chitinophagaceae</taxon>
        <taxon>Pinibacter</taxon>
    </lineage>
</organism>
<keyword evidence="2" id="KW-1185">Reference proteome</keyword>
<sequence length="51" mass="5786">MAQPLVTEGVNALTGAWAFDRIQAKIKMTAMNNFFLRYYSFKGSEPISKQN</sequence>
<protein>
    <submittedName>
        <fullName evidence="1">Uncharacterized protein</fullName>
    </submittedName>
</protein>
<evidence type="ECO:0000313" key="2">
    <source>
        <dbReference type="Proteomes" id="UP001226434"/>
    </source>
</evidence>
<accession>A0ABT6RI47</accession>
<dbReference type="Proteomes" id="UP001226434">
    <property type="component" value="Unassembled WGS sequence"/>
</dbReference>
<reference evidence="1 2" key="1">
    <citation type="submission" date="2023-05" db="EMBL/GenBank/DDBJ databases">
        <title>Genome sequence of Pinibacter sp. MAH-24.</title>
        <authorList>
            <person name="Huq M.A."/>
        </authorList>
    </citation>
    <scope>NUCLEOTIDE SEQUENCE [LARGE SCALE GENOMIC DNA]</scope>
    <source>
        <strain evidence="1 2">MAH-24</strain>
    </source>
</reference>
<gene>
    <name evidence="1" type="ORF">QJ048_20840</name>
</gene>